<dbReference type="Proteomes" id="UP001194468">
    <property type="component" value="Unassembled WGS sequence"/>
</dbReference>
<comment type="similarity">
    <text evidence="1">Belongs to the iron/ascorbate-dependent oxidoreductase family.</text>
</comment>
<keyword evidence="2" id="KW-0479">Metal-binding</keyword>
<dbReference type="PANTHER" id="PTHR10209:SF885">
    <property type="entry name" value="2OG-FE(II) OXYGENASE FAMILY, PUTATIVE (AFU_ORTHOLOGUE AFUA_2G00750)-RELATED"/>
    <property type="match status" value="1"/>
</dbReference>
<sequence>MSLAETAAGVNGAFTSIPIIDLSKCSTPEGRLATAYEIRDACMRVGFFYVKNHGIPGSYLDNVLAAAQTYFSLPMATKMKLHHRTVANFKGYNPPLDSNIDPTNNDKGDFHEGFEMGWEEIEAKVHDEKRANDGVMAGANVWPSDDCPGFKEACLAYYHAAVKVGKALFPLFALALELPETYFDDKTQNSAAIMRVLHYPLQSGHPEVNEDTPGIGAHSECLCFTILWQQPEIQALQIMNSEKQWVDAPAIKDTLVINIGDQLALWTNDVFKSTVHRAVNKSGKERYSIPLFLGTDYHVRIEPIPSCVSAERPAKYDSIIAGEYVHKRLKDAYHTA</sequence>
<evidence type="ECO:0000313" key="8">
    <source>
        <dbReference type="Proteomes" id="UP001194468"/>
    </source>
</evidence>
<evidence type="ECO:0000256" key="3">
    <source>
        <dbReference type="ARBA" id="ARBA00023002"/>
    </source>
</evidence>
<name>A0AAD4G996_BOLED</name>
<proteinExistence type="inferred from homology"/>
<dbReference type="Pfam" id="PF03171">
    <property type="entry name" value="2OG-FeII_Oxy"/>
    <property type="match status" value="1"/>
</dbReference>
<accession>A0AAD4G996</accession>
<keyword evidence="4" id="KW-0408">Iron</keyword>
<dbReference type="InterPro" id="IPR044861">
    <property type="entry name" value="IPNS-like_FE2OG_OXY"/>
</dbReference>
<reference evidence="7" key="2">
    <citation type="journal article" date="2020" name="Nat. Commun.">
        <title>Large-scale genome sequencing of mycorrhizal fungi provides insights into the early evolution of symbiotic traits.</title>
        <authorList>
            <person name="Miyauchi S."/>
            <person name="Kiss E."/>
            <person name="Kuo A."/>
            <person name="Drula E."/>
            <person name="Kohler A."/>
            <person name="Sanchez-Garcia M."/>
            <person name="Morin E."/>
            <person name="Andreopoulos B."/>
            <person name="Barry K.W."/>
            <person name="Bonito G."/>
            <person name="Buee M."/>
            <person name="Carver A."/>
            <person name="Chen C."/>
            <person name="Cichocki N."/>
            <person name="Clum A."/>
            <person name="Culley D."/>
            <person name="Crous P.W."/>
            <person name="Fauchery L."/>
            <person name="Girlanda M."/>
            <person name="Hayes R.D."/>
            <person name="Keri Z."/>
            <person name="LaButti K."/>
            <person name="Lipzen A."/>
            <person name="Lombard V."/>
            <person name="Magnuson J."/>
            <person name="Maillard F."/>
            <person name="Murat C."/>
            <person name="Nolan M."/>
            <person name="Ohm R.A."/>
            <person name="Pangilinan J."/>
            <person name="Pereira M.F."/>
            <person name="Perotto S."/>
            <person name="Peter M."/>
            <person name="Pfister S."/>
            <person name="Riley R."/>
            <person name="Sitrit Y."/>
            <person name="Stielow J.B."/>
            <person name="Szollosi G."/>
            <person name="Zifcakova L."/>
            <person name="Stursova M."/>
            <person name="Spatafora J.W."/>
            <person name="Tedersoo L."/>
            <person name="Vaario L.M."/>
            <person name="Yamada A."/>
            <person name="Yan M."/>
            <person name="Wang P."/>
            <person name="Xu J."/>
            <person name="Bruns T."/>
            <person name="Baldrian P."/>
            <person name="Vilgalys R."/>
            <person name="Dunand C."/>
            <person name="Henrissat B."/>
            <person name="Grigoriev I.V."/>
            <person name="Hibbett D."/>
            <person name="Nagy L.G."/>
            <person name="Martin F.M."/>
        </authorList>
    </citation>
    <scope>NUCLEOTIDE SEQUENCE</scope>
    <source>
        <strain evidence="7">BED1</strain>
    </source>
</reference>
<evidence type="ECO:0000259" key="6">
    <source>
        <dbReference type="Pfam" id="PF14226"/>
    </source>
</evidence>
<dbReference type="Pfam" id="PF14226">
    <property type="entry name" value="DIOX_N"/>
    <property type="match status" value="1"/>
</dbReference>
<evidence type="ECO:0000256" key="1">
    <source>
        <dbReference type="ARBA" id="ARBA00008056"/>
    </source>
</evidence>
<feature type="domain" description="Non-haem dioxygenase N-terminal" evidence="6">
    <location>
        <begin position="17"/>
        <end position="144"/>
    </location>
</feature>
<dbReference type="InterPro" id="IPR027443">
    <property type="entry name" value="IPNS-like_sf"/>
</dbReference>
<reference evidence="7" key="1">
    <citation type="submission" date="2019-10" db="EMBL/GenBank/DDBJ databases">
        <authorList>
            <consortium name="DOE Joint Genome Institute"/>
            <person name="Kuo A."/>
            <person name="Miyauchi S."/>
            <person name="Kiss E."/>
            <person name="Drula E."/>
            <person name="Kohler A."/>
            <person name="Sanchez-Garcia M."/>
            <person name="Andreopoulos B."/>
            <person name="Barry K.W."/>
            <person name="Bonito G."/>
            <person name="Buee M."/>
            <person name="Carver A."/>
            <person name="Chen C."/>
            <person name="Cichocki N."/>
            <person name="Clum A."/>
            <person name="Culley D."/>
            <person name="Crous P.W."/>
            <person name="Fauchery L."/>
            <person name="Girlanda M."/>
            <person name="Hayes R."/>
            <person name="Keri Z."/>
            <person name="LaButti K."/>
            <person name="Lipzen A."/>
            <person name="Lombard V."/>
            <person name="Magnuson J."/>
            <person name="Maillard F."/>
            <person name="Morin E."/>
            <person name="Murat C."/>
            <person name="Nolan M."/>
            <person name="Ohm R."/>
            <person name="Pangilinan J."/>
            <person name="Pereira M."/>
            <person name="Perotto S."/>
            <person name="Peter M."/>
            <person name="Riley R."/>
            <person name="Sitrit Y."/>
            <person name="Stielow B."/>
            <person name="Szollosi G."/>
            <person name="Zifcakova L."/>
            <person name="Stursova M."/>
            <person name="Spatafora J.W."/>
            <person name="Tedersoo L."/>
            <person name="Vaario L.-M."/>
            <person name="Yamada A."/>
            <person name="Yan M."/>
            <person name="Wang P."/>
            <person name="Xu J."/>
            <person name="Bruns T."/>
            <person name="Baldrian P."/>
            <person name="Vilgalys R."/>
            <person name="Henrissat B."/>
            <person name="Grigoriev I.V."/>
            <person name="Hibbett D."/>
            <person name="Nagy L.G."/>
            <person name="Martin F.M."/>
        </authorList>
    </citation>
    <scope>NUCLEOTIDE SEQUENCE</scope>
    <source>
        <strain evidence="7">BED1</strain>
    </source>
</reference>
<protein>
    <submittedName>
        <fullName evidence="7">Clavaminate synthase-like protein</fullName>
    </submittedName>
</protein>
<evidence type="ECO:0000256" key="4">
    <source>
        <dbReference type="ARBA" id="ARBA00023004"/>
    </source>
</evidence>
<organism evidence="7 8">
    <name type="scientific">Boletus edulis BED1</name>
    <dbReference type="NCBI Taxonomy" id="1328754"/>
    <lineage>
        <taxon>Eukaryota</taxon>
        <taxon>Fungi</taxon>
        <taxon>Dikarya</taxon>
        <taxon>Basidiomycota</taxon>
        <taxon>Agaricomycotina</taxon>
        <taxon>Agaricomycetes</taxon>
        <taxon>Agaricomycetidae</taxon>
        <taxon>Boletales</taxon>
        <taxon>Boletineae</taxon>
        <taxon>Boletaceae</taxon>
        <taxon>Boletoideae</taxon>
        <taxon>Boletus</taxon>
    </lineage>
</organism>
<evidence type="ECO:0000313" key="7">
    <source>
        <dbReference type="EMBL" id="KAF8430981.1"/>
    </source>
</evidence>
<dbReference type="Gene3D" id="2.60.120.330">
    <property type="entry name" value="B-lactam Antibiotic, Isopenicillin N Synthase, Chain"/>
    <property type="match status" value="1"/>
</dbReference>
<evidence type="ECO:0000259" key="5">
    <source>
        <dbReference type="Pfam" id="PF03171"/>
    </source>
</evidence>
<dbReference type="InterPro" id="IPR026992">
    <property type="entry name" value="DIOX_N"/>
</dbReference>
<keyword evidence="3" id="KW-0560">Oxidoreductase</keyword>
<dbReference type="EMBL" id="WHUW01000054">
    <property type="protein sequence ID" value="KAF8430981.1"/>
    <property type="molecule type" value="Genomic_DNA"/>
</dbReference>
<comment type="caution">
    <text evidence="7">The sequence shown here is derived from an EMBL/GenBank/DDBJ whole genome shotgun (WGS) entry which is preliminary data.</text>
</comment>
<evidence type="ECO:0000256" key="2">
    <source>
        <dbReference type="ARBA" id="ARBA00022723"/>
    </source>
</evidence>
<dbReference type="PRINTS" id="PR00682">
    <property type="entry name" value="IPNSYNTHASE"/>
</dbReference>
<feature type="domain" description="Isopenicillin N synthase-like Fe(2+) 2OG dioxygenase" evidence="5">
    <location>
        <begin position="194"/>
        <end position="294"/>
    </location>
</feature>
<dbReference type="GO" id="GO:0046872">
    <property type="term" value="F:metal ion binding"/>
    <property type="evidence" value="ECO:0007669"/>
    <property type="project" value="UniProtKB-KW"/>
</dbReference>
<dbReference type="AlphaFoldDB" id="A0AAD4G996"/>
<keyword evidence="8" id="KW-1185">Reference proteome</keyword>
<dbReference type="GO" id="GO:0016491">
    <property type="term" value="F:oxidoreductase activity"/>
    <property type="evidence" value="ECO:0007669"/>
    <property type="project" value="UniProtKB-KW"/>
</dbReference>
<dbReference type="PANTHER" id="PTHR10209">
    <property type="entry name" value="OXIDOREDUCTASE, 2OG-FE II OXYGENASE FAMILY PROTEIN"/>
    <property type="match status" value="1"/>
</dbReference>
<gene>
    <name evidence="7" type="ORF">L210DRAFT_3614574</name>
</gene>
<dbReference type="SUPFAM" id="SSF51197">
    <property type="entry name" value="Clavaminate synthase-like"/>
    <property type="match status" value="1"/>
</dbReference>